<dbReference type="OrthoDB" id="3791016at2"/>
<gene>
    <name evidence="2" type="ORF">EXE58_02665</name>
</gene>
<keyword evidence="3" id="KW-1185">Reference proteome</keyword>
<keyword evidence="1" id="KW-1133">Transmembrane helix</keyword>
<reference evidence="2 3" key="1">
    <citation type="submission" date="2019-03" db="EMBL/GenBank/DDBJ databases">
        <title>Three New Species of Nocardioides, Nocardioides euryhalodurans sp. nov., Nocardioides seonyuensis sp. nov. and Nocardioides eburneoflavus sp. nov. Iolated from Soil.</title>
        <authorList>
            <person name="Roh S.G."/>
            <person name="Lee C."/>
            <person name="Kim M.-K."/>
            <person name="Kim S.B."/>
        </authorList>
    </citation>
    <scope>NUCLEOTIDE SEQUENCE [LARGE SCALE GENOMIC DNA]</scope>
    <source>
        <strain evidence="2 3">MMS17-SY207-3</strain>
    </source>
</reference>
<feature type="transmembrane region" description="Helical" evidence="1">
    <location>
        <begin position="29"/>
        <end position="46"/>
    </location>
</feature>
<sequence>MSIRVAAFLGAAVVGFGSGVAVVVLHQSWVWLVLALVAAVAAMAALGPGSARVGFALAWALVVLRGALTRPEGDYLVPANTRGWTLLAASLALVLAAFATARQGGGADGVQGEQPTPT</sequence>
<proteinExistence type="predicted"/>
<dbReference type="EMBL" id="CP038436">
    <property type="protein sequence ID" value="QBX54477.1"/>
    <property type="molecule type" value="Genomic_DNA"/>
</dbReference>
<dbReference type="RefSeq" id="WP_135266450.1">
    <property type="nucleotide sequence ID" value="NZ_CP038436.1"/>
</dbReference>
<dbReference type="AlphaFoldDB" id="A0A4P7IEU8"/>
<evidence type="ECO:0000313" key="3">
    <source>
        <dbReference type="Proteomes" id="UP000294853"/>
    </source>
</evidence>
<organism evidence="2 3">
    <name type="scientific">Nocardioides seonyuensis</name>
    <dbReference type="NCBI Taxonomy" id="2518371"/>
    <lineage>
        <taxon>Bacteria</taxon>
        <taxon>Bacillati</taxon>
        <taxon>Actinomycetota</taxon>
        <taxon>Actinomycetes</taxon>
        <taxon>Propionibacteriales</taxon>
        <taxon>Nocardioidaceae</taxon>
        <taxon>Nocardioides</taxon>
    </lineage>
</organism>
<keyword evidence="1" id="KW-0812">Transmembrane</keyword>
<dbReference type="KEGG" id="nsn:EXE58_02665"/>
<accession>A0A4P7IEU8</accession>
<protein>
    <submittedName>
        <fullName evidence="2">Uncharacterized protein</fullName>
    </submittedName>
</protein>
<evidence type="ECO:0000313" key="2">
    <source>
        <dbReference type="EMBL" id="QBX54477.1"/>
    </source>
</evidence>
<dbReference type="Proteomes" id="UP000294853">
    <property type="component" value="Chromosome"/>
</dbReference>
<name>A0A4P7IEU8_9ACTN</name>
<keyword evidence="1" id="KW-0472">Membrane</keyword>
<evidence type="ECO:0000256" key="1">
    <source>
        <dbReference type="SAM" id="Phobius"/>
    </source>
</evidence>